<dbReference type="PANTHER" id="PTHR11082">
    <property type="entry name" value="TRNA-DIHYDROURIDINE SYNTHASE"/>
    <property type="match status" value="1"/>
</dbReference>
<dbReference type="Gene3D" id="3.20.20.70">
    <property type="entry name" value="Aldolase class I"/>
    <property type="match status" value="1"/>
</dbReference>
<dbReference type="EMBL" id="JAFNAA010000284">
    <property type="protein sequence ID" value="MBO1110079.1"/>
    <property type="molecule type" value="Genomic_DNA"/>
</dbReference>
<organism evidence="2 3">
    <name type="scientific">Plesiomonas shigelloides</name>
    <name type="common">Aeromonas shigelloides</name>
    <dbReference type="NCBI Taxonomy" id="703"/>
    <lineage>
        <taxon>Bacteria</taxon>
        <taxon>Pseudomonadati</taxon>
        <taxon>Pseudomonadota</taxon>
        <taxon>Gammaproteobacteria</taxon>
        <taxon>Enterobacterales</taxon>
        <taxon>Enterobacteriaceae</taxon>
        <taxon>Plesiomonas</taxon>
    </lineage>
</organism>
<feature type="non-terminal residue" evidence="2">
    <location>
        <position position="1"/>
    </location>
</feature>
<dbReference type="RefSeq" id="WP_207542945.1">
    <property type="nucleotide sequence ID" value="NZ_JAFNAA010000284.1"/>
</dbReference>
<accession>A0A8I2B3K0</accession>
<dbReference type="Pfam" id="PF01207">
    <property type="entry name" value="Dus"/>
    <property type="match status" value="1"/>
</dbReference>
<dbReference type="PANTHER" id="PTHR11082:SF26">
    <property type="entry name" value="TRNA-DIHYDROURIDINE(16) SYNTHASE"/>
    <property type="match status" value="1"/>
</dbReference>
<evidence type="ECO:0000313" key="2">
    <source>
        <dbReference type="EMBL" id="MBO1110079.1"/>
    </source>
</evidence>
<dbReference type="Proteomes" id="UP000664658">
    <property type="component" value="Unassembled WGS sequence"/>
</dbReference>
<dbReference type="InterPro" id="IPR035587">
    <property type="entry name" value="DUS-like_FMN-bd"/>
</dbReference>
<dbReference type="SUPFAM" id="SSF51395">
    <property type="entry name" value="FMN-linked oxidoreductases"/>
    <property type="match status" value="1"/>
</dbReference>
<name>A0A8I2B3K0_PLESH</name>
<protein>
    <submittedName>
        <fullName evidence="2">tRNA-dihydrouridine synthase</fullName>
    </submittedName>
</protein>
<dbReference type="CDD" id="cd02801">
    <property type="entry name" value="DUS_like_FMN"/>
    <property type="match status" value="1"/>
</dbReference>
<dbReference type="AlphaFoldDB" id="A0A8I2B3K0"/>
<gene>
    <name evidence="2" type="ORF">J2R62_18340</name>
</gene>
<feature type="domain" description="DUS-like FMN-binding" evidence="1">
    <location>
        <begin position="1"/>
        <end position="137"/>
    </location>
</feature>
<evidence type="ECO:0000313" key="3">
    <source>
        <dbReference type="Proteomes" id="UP000664658"/>
    </source>
</evidence>
<evidence type="ECO:0000259" key="1">
    <source>
        <dbReference type="Pfam" id="PF01207"/>
    </source>
</evidence>
<dbReference type="InterPro" id="IPR013785">
    <property type="entry name" value="Aldolase_TIM"/>
</dbReference>
<reference evidence="2" key="1">
    <citation type="submission" date="2021-03" db="EMBL/GenBank/DDBJ databases">
        <title>Plesiomonas shigelloides zfcc0051, isolated from zebrafish feces.</title>
        <authorList>
            <person name="Vanderhoek Z."/>
            <person name="Gaulke C."/>
        </authorList>
    </citation>
    <scope>NUCLEOTIDE SEQUENCE</scope>
    <source>
        <strain evidence="2">Zfcc0051</strain>
    </source>
</reference>
<sequence length="151" mass="16287">PSKKVNGSDVVASLLKYPDLIYRAAKSMREAVPMTHPVTVKVRLGLDSAAHILEIADAVQQAGATEIAVHGRTKAEGYKADRIDWPAIAQIRQRLSIPVIANGEITDYASAQQGMRVSGCRDLMVGRGALNLSNLANVIKYAAPALRWVQV</sequence>
<feature type="non-terminal residue" evidence="2">
    <location>
        <position position="151"/>
    </location>
</feature>
<comment type="caution">
    <text evidence="2">The sequence shown here is derived from an EMBL/GenBank/DDBJ whole genome shotgun (WGS) entry which is preliminary data.</text>
</comment>
<proteinExistence type="predicted"/>